<feature type="compositionally biased region" description="Basic and acidic residues" evidence="1">
    <location>
        <begin position="518"/>
        <end position="539"/>
    </location>
</feature>
<evidence type="ECO:0000256" key="1">
    <source>
        <dbReference type="SAM" id="MobiDB-lite"/>
    </source>
</evidence>
<name>A0AAV9W8L2_9PEZI</name>
<feature type="compositionally biased region" description="Basic and acidic residues" evidence="1">
    <location>
        <begin position="104"/>
        <end position="114"/>
    </location>
</feature>
<dbReference type="Proteomes" id="UP001370758">
    <property type="component" value="Unassembled WGS sequence"/>
</dbReference>
<organism evidence="2 3">
    <name type="scientific">Arthrobotrys musiformis</name>
    <dbReference type="NCBI Taxonomy" id="47236"/>
    <lineage>
        <taxon>Eukaryota</taxon>
        <taxon>Fungi</taxon>
        <taxon>Dikarya</taxon>
        <taxon>Ascomycota</taxon>
        <taxon>Pezizomycotina</taxon>
        <taxon>Orbiliomycetes</taxon>
        <taxon>Orbiliales</taxon>
        <taxon>Orbiliaceae</taxon>
        <taxon>Arthrobotrys</taxon>
    </lineage>
</organism>
<feature type="compositionally biased region" description="Acidic residues" evidence="1">
    <location>
        <begin position="193"/>
        <end position="221"/>
    </location>
</feature>
<dbReference type="EMBL" id="JAVHJL010000005">
    <property type="protein sequence ID" value="KAK6503184.1"/>
    <property type="molecule type" value="Genomic_DNA"/>
</dbReference>
<proteinExistence type="predicted"/>
<evidence type="ECO:0000313" key="3">
    <source>
        <dbReference type="Proteomes" id="UP001370758"/>
    </source>
</evidence>
<feature type="region of interest" description="Disordered" evidence="1">
    <location>
        <begin position="515"/>
        <end position="606"/>
    </location>
</feature>
<reference evidence="2 3" key="1">
    <citation type="submission" date="2023-08" db="EMBL/GenBank/DDBJ databases">
        <authorList>
            <person name="Palmer J.M."/>
        </authorList>
    </citation>
    <scope>NUCLEOTIDE SEQUENCE [LARGE SCALE GENOMIC DNA]</scope>
    <source>
        <strain evidence="2 3">TWF481</strain>
    </source>
</reference>
<feature type="compositionally biased region" description="Low complexity" evidence="1">
    <location>
        <begin position="56"/>
        <end position="65"/>
    </location>
</feature>
<protein>
    <recommendedName>
        <fullName evidence="4">Myb-like domain-containing protein</fullName>
    </recommendedName>
</protein>
<evidence type="ECO:0000313" key="2">
    <source>
        <dbReference type="EMBL" id="KAK6503184.1"/>
    </source>
</evidence>
<feature type="compositionally biased region" description="Low complexity" evidence="1">
    <location>
        <begin position="546"/>
        <end position="556"/>
    </location>
</feature>
<comment type="caution">
    <text evidence="2">The sequence shown here is derived from an EMBL/GenBank/DDBJ whole genome shotgun (WGS) entry which is preliminary data.</text>
</comment>
<feature type="region of interest" description="Disordered" evidence="1">
    <location>
        <begin position="458"/>
        <end position="485"/>
    </location>
</feature>
<feature type="compositionally biased region" description="Low complexity" evidence="1">
    <location>
        <begin position="84"/>
        <end position="103"/>
    </location>
</feature>
<feature type="region of interest" description="Disordered" evidence="1">
    <location>
        <begin position="1"/>
        <end position="280"/>
    </location>
</feature>
<feature type="compositionally biased region" description="Basic and acidic residues" evidence="1">
    <location>
        <begin position="458"/>
        <end position="469"/>
    </location>
</feature>
<dbReference type="AlphaFoldDB" id="A0AAV9W8L2"/>
<sequence length="682" mass="76237">MVSTRTKGSPVVMLDDHDNPVKQTSSTSPSKKQTRQSKNPHAEEPKLAPMPPPIATRSTRNTRNNPNPPDPAVEPPSKPEQSPKKQNSSKSPKKPTQQPSKTTPSEKDVFDLPDKSSPISSNLRTVKYKGRSIVLKPTKPNPSATVEVEIVEQNGNGGLDDAAEGDDGDDELDEGETMDADDTLGGDYVPGEGGEEEEDDDDDDDDDEEEEEEEEDDEEEEEKPKEPKKKLGRPPKQRNNDPITGASKTQVQNAQKKQQKKRRKNQGDYYGDAPDDSEKDENLLGQTMTMKEFSRKIQNRASIIEQKLSEAFEDLKPDRKSIERRLRAAGKVLKTTTKEFNRIGVYNGISLGQDDPNGRTTIPRILHGDPFPLNTTEFDENHPEFQALFPTERMDYELDIFREQRQHVTDAVVAVNELHRISEKIWLMAMTYKTQLAGQMQFLAKCEDRVGNIKRDYTARRKRESEQNRDAAQAAQARKAMSGEGPFIIPDNVLGRIRGLQRTVAETIASRPAFSRKRGLEAPDEIVSKRQRVEQERNRLSRGSQSSTSGSTAGAGTPPPTDRVVVELFGDHTPGRARRIHQRRGANGQASSRPSGIHDDNAPWTADENTALDDALRQITEKKGRWRSIKSRFGGPGTALAERSGREIELKAIEYKRRIEGVEQEIPDYWKSVGPASDAGEE</sequence>
<accession>A0AAV9W8L2</accession>
<feature type="compositionally biased region" description="Basic residues" evidence="1">
    <location>
        <begin position="226"/>
        <end position="236"/>
    </location>
</feature>
<feature type="compositionally biased region" description="Basic residues" evidence="1">
    <location>
        <begin position="575"/>
        <end position="584"/>
    </location>
</feature>
<feature type="compositionally biased region" description="Pro residues" evidence="1">
    <location>
        <begin position="66"/>
        <end position="78"/>
    </location>
</feature>
<evidence type="ECO:0008006" key="4">
    <source>
        <dbReference type="Google" id="ProtNLM"/>
    </source>
</evidence>
<feature type="compositionally biased region" description="Low complexity" evidence="1">
    <location>
        <begin position="22"/>
        <end position="31"/>
    </location>
</feature>
<keyword evidence="3" id="KW-1185">Reference proteome</keyword>
<feature type="compositionally biased region" description="Acidic residues" evidence="1">
    <location>
        <begin position="161"/>
        <end position="184"/>
    </location>
</feature>
<gene>
    <name evidence="2" type="ORF">TWF481_008214</name>
</gene>